<dbReference type="EMBL" id="JACJRF010000027">
    <property type="protein sequence ID" value="MBD2345602.1"/>
    <property type="molecule type" value="Genomic_DNA"/>
</dbReference>
<keyword evidence="2" id="KW-1185">Reference proteome</keyword>
<protein>
    <submittedName>
        <fullName evidence="1">Uncharacterized protein</fullName>
    </submittedName>
</protein>
<gene>
    <name evidence="1" type="ORF">H6G18_15795</name>
</gene>
<proteinExistence type="predicted"/>
<dbReference type="Pfam" id="PF18742">
    <property type="entry name" value="DpnII-MboI"/>
    <property type="match status" value="1"/>
</dbReference>
<reference evidence="1 2" key="1">
    <citation type="journal article" date="2020" name="ISME J.">
        <title>Comparative genomics reveals insights into cyanobacterial evolution and habitat adaptation.</title>
        <authorList>
            <person name="Chen M.Y."/>
            <person name="Teng W.K."/>
            <person name="Zhao L."/>
            <person name="Hu C.X."/>
            <person name="Zhou Y.K."/>
            <person name="Han B.P."/>
            <person name="Song L.R."/>
            <person name="Shu W.S."/>
        </authorList>
    </citation>
    <scope>NUCLEOTIDE SEQUENCE [LARGE SCALE GENOMIC DNA]</scope>
    <source>
        <strain evidence="1 2">FACHB-260</strain>
    </source>
</reference>
<name>A0ABR8CQX3_9NOST</name>
<organism evidence="1 2">
    <name type="scientific">Anabaena subtropica FACHB-260</name>
    <dbReference type="NCBI Taxonomy" id="2692884"/>
    <lineage>
        <taxon>Bacteria</taxon>
        <taxon>Bacillati</taxon>
        <taxon>Cyanobacteriota</taxon>
        <taxon>Cyanophyceae</taxon>
        <taxon>Nostocales</taxon>
        <taxon>Nostocaceae</taxon>
        <taxon>Anabaena</taxon>
    </lineage>
</organism>
<dbReference type="Proteomes" id="UP000607281">
    <property type="component" value="Unassembled WGS sequence"/>
</dbReference>
<sequence length="256" mass="29639">MSNTFFSISETFCDLRIPEGFSSPEQLVTALIRFQNLLLSQNTIFADVFEHYQVENKEPPFPVFEIHRINNEVLSAVNYALSLDEVYPYLYKKDAQETLSEQAVNRLVVICRRFHLVARQLERRRLDNSKARETLKIKDEYDVQDLLNSLLKVDFDDVRSEEWTPSYAGSSSRVDFLLKAEKIVIEVKKTRETLTDKKIGEELAIDIIRYNNHPDCKYLFCFIYDPDGYLNNPNGLVNDLKNSGSDNLNVIAVVNP</sequence>
<comment type="caution">
    <text evidence="1">The sequence shown here is derived from an EMBL/GenBank/DDBJ whole genome shotgun (WGS) entry which is preliminary data.</text>
</comment>
<accession>A0ABR8CQX3</accession>
<evidence type="ECO:0000313" key="1">
    <source>
        <dbReference type="EMBL" id="MBD2345602.1"/>
    </source>
</evidence>
<evidence type="ECO:0000313" key="2">
    <source>
        <dbReference type="Proteomes" id="UP000607281"/>
    </source>
</evidence>